<feature type="domain" description="Antitoxin Xre/MbcA/ParS-like toxin-binding" evidence="1">
    <location>
        <begin position="56"/>
        <end position="92"/>
    </location>
</feature>
<organism evidence="2 3">
    <name type="scientific">Crenobacter intestini</name>
    <dbReference type="NCBI Taxonomy" id="2563443"/>
    <lineage>
        <taxon>Bacteria</taxon>
        <taxon>Pseudomonadati</taxon>
        <taxon>Pseudomonadota</taxon>
        <taxon>Betaproteobacteria</taxon>
        <taxon>Neisseriales</taxon>
        <taxon>Neisseriaceae</taxon>
        <taxon>Crenobacter</taxon>
    </lineage>
</organism>
<evidence type="ECO:0000313" key="2">
    <source>
        <dbReference type="EMBL" id="TIC78566.1"/>
    </source>
</evidence>
<dbReference type="Proteomes" id="UP000308891">
    <property type="component" value="Unassembled WGS sequence"/>
</dbReference>
<dbReference type="EMBL" id="STGJ01000025">
    <property type="protein sequence ID" value="TIC78566.1"/>
    <property type="molecule type" value="Genomic_DNA"/>
</dbReference>
<comment type="caution">
    <text evidence="2">The sequence shown here is derived from an EMBL/GenBank/DDBJ whole genome shotgun (WGS) entry which is preliminary data.</text>
</comment>
<dbReference type="AlphaFoldDB" id="A0A4T0UJP1"/>
<evidence type="ECO:0000313" key="3">
    <source>
        <dbReference type="Proteomes" id="UP000308891"/>
    </source>
</evidence>
<keyword evidence="3" id="KW-1185">Reference proteome</keyword>
<dbReference type="Pfam" id="PF09722">
    <property type="entry name" value="Xre_MbcA_ParS_C"/>
    <property type="match status" value="1"/>
</dbReference>
<name>A0A4T0UJP1_9NEIS</name>
<dbReference type="OrthoDB" id="565125at2"/>
<protein>
    <submittedName>
        <fullName evidence="2">DUF2384 domain-containing protein</fullName>
    </submittedName>
</protein>
<sequence>MAERVLDKAVTRAAGLLGVPDEVQADAAGDDLRGRGVLFVRLFVALDGIAGGTAPAWMRCVNSELGGQPIEVIRTPEGLAEVVRFVESRRDGEW</sequence>
<proteinExistence type="predicted"/>
<reference evidence="2 3" key="1">
    <citation type="submission" date="2019-04" db="EMBL/GenBank/DDBJ databases">
        <title>Crenobacter sp. nov.</title>
        <authorList>
            <person name="Shi S."/>
        </authorList>
    </citation>
    <scope>NUCLEOTIDE SEQUENCE [LARGE SCALE GENOMIC DNA]</scope>
    <source>
        <strain evidence="2 3">GY 70310</strain>
    </source>
</reference>
<gene>
    <name evidence="2" type="ORF">E5K04_15650</name>
</gene>
<accession>A0A4T0UJP1</accession>
<evidence type="ECO:0000259" key="1">
    <source>
        <dbReference type="Pfam" id="PF09722"/>
    </source>
</evidence>
<dbReference type="InterPro" id="IPR024467">
    <property type="entry name" value="Xre/MbcA/ParS-like_toxin-bd"/>
</dbReference>